<keyword evidence="2" id="KW-1185">Reference proteome</keyword>
<proteinExistence type="predicted"/>
<dbReference type="AlphaFoldDB" id="A0AAV3RF68"/>
<protein>
    <submittedName>
        <fullName evidence="1">Uncharacterized protein</fullName>
    </submittedName>
</protein>
<evidence type="ECO:0000313" key="1">
    <source>
        <dbReference type="EMBL" id="GAA0175024.1"/>
    </source>
</evidence>
<gene>
    <name evidence="1" type="ORF">LIER_28283</name>
</gene>
<accession>A0AAV3RF68</accession>
<evidence type="ECO:0000313" key="2">
    <source>
        <dbReference type="Proteomes" id="UP001454036"/>
    </source>
</evidence>
<name>A0AAV3RF68_LITER</name>
<dbReference type="Proteomes" id="UP001454036">
    <property type="component" value="Unassembled WGS sequence"/>
</dbReference>
<sequence length="122" mass="13847">MANSYLKGNLSSIEYRPKLLKDFLKDDSTNDFGLSYPLKPCKQVVQNQHLIAFKRAKSRATTSTILAIHKASEIFIKTLKYFPFSSPSILSRNISIICKGRTQNQMSKSRTFYGGDHPGTWL</sequence>
<reference evidence="1 2" key="1">
    <citation type="submission" date="2024-01" db="EMBL/GenBank/DDBJ databases">
        <title>The complete chloroplast genome sequence of Lithospermum erythrorhizon: insights into the phylogenetic relationship among Boraginaceae species and the maternal lineages of purple gromwells.</title>
        <authorList>
            <person name="Okada T."/>
            <person name="Watanabe K."/>
        </authorList>
    </citation>
    <scope>NUCLEOTIDE SEQUENCE [LARGE SCALE GENOMIC DNA]</scope>
</reference>
<organism evidence="1 2">
    <name type="scientific">Lithospermum erythrorhizon</name>
    <name type="common">Purple gromwell</name>
    <name type="synonym">Lithospermum officinale var. erythrorhizon</name>
    <dbReference type="NCBI Taxonomy" id="34254"/>
    <lineage>
        <taxon>Eukaryota</taxon>
        <taxon>Viridiplantae</taxon>
        <taxon>Streptophyta</taxon>
        <taxon>Embryophyta</taxon>
        <taxon>Tracheophyta</taxon>
        <taxon>Spermatophyta</taxon>
        <taxon>Magnoliopsida</taxon>
        <taxon>eudicotyledons</taxon>
        <taxon>Gunneridae</taxon>
        <taxon>Pentapetalae</taxon>
        <taxon>asterids</taxon>
        <taxon>lamiids</taxon>
        <taxon>Boraginales</taxon>
        <taxon>Boraginaceae</taxon>
        <taxon>Boraginoideae</taxon>
        <taxon>Lithospermeae</taxon>
        <taxon>Lithospermum</taxon>
    </lineage>
</organism>
<dbReference type="EMBL" id="BAABME010009361">
    <property type="protein sequence ID" value="GAA0175024.1"/>
    <property type="molecule type" value="Genomic_DNA"/>
</dbReference>
<comment type="caution">
    <text evidence="1">The sequence shown here is derived from an EMBL/GenBank/DDBJ whole genome shotgun (WGS) entry which is preliminary data.</text>
</comment>